<dbReference type="STRING" id="1561998.A0A1I7UHC0"/>
<evidence type="ECO:0000256" key="1">
    <source>
        <dbReference type="SAM" id="MobiDB-lite"/>
    </source>
</evidence>
<evidence type="ECO:0000256" key="2">
    <source>
        <dbReference type="SAM" id="SignalP"/>
    </source>
</evidence>
<feature type="signal peptide" evidence="2">
    <location>
        <begin position="1"/>
        <end position="20"/>
    </location>
</feature>
<feature type="chain" id="PRO_5009308932" evidence="2">
    <location>
        <begin position="21"/>
        <end position="261"/>
    </location>
</feature>
<evidence type="ECO:0000313" key="3">
    <source>
        <dbReference type="Proteomes" id="UP000095282"/>
    </source>
</evidence>
<name>A0A1I7UHC0_9PELO</name>
<feature type="region of interest" description="Disordered" evidence="1">
    <location>
        <begin position="241"/>
        <end position="261"/>
    </location>
</feature>
<feature type="region of interest" description="Disordered" evidence="1">
    <location>
        <begin position="67"/>
        <end position="137"/>
    </location>
</feature>
<dbReference type="eggNOG" id="ENOG502TDJY">
    <property type="taxonomic scope" value="Eukaryota"/>
</dbReference>
<organism evidence="3 4">
    <name type="scientific">Caenorhabditis tropicalis</name>
    <dbReference type="NCBI Taxonomy" id="1561998"/>
    <lineage>
        <taxon>Eukaryota</taxon>
        <taxon>Metazoa</taxon>
        <taxon>Ecdysozoa</taxon>
        <taxon>Nematoda</taxon>
        <taxon>Chromadorea</taxon>
        <taxon>Rhabditida</taxon>
        <taxon>Rhabditina</taxon>
        <taxon>Rhabditomorpha</taxon>
        <taxon>Rhabditoidea</taxon>
        <taxon>Rhabditidae</taxon>
        <taxon>Peloderinae</taxon>
        <taxon>Caenorhabditis</taxon>
    </lineage>
</organism>
<proteinExistence type="predicted"/>
<dbReference type="WBParaSite" id="Csp11.Scaffold629.g9330.t1">
    <property type="protein sequence ID" value="Csp11.Scaffold629.g9330.t1"/>
    <property type="gene ID" value="Csp11.Scaffold629.g9330"/>
</dbReference>
<keyword evidence="3" id="KW-1185">Reference proteome</keyword>
<evidence type="ECO:0000313" key="4">
    <source>
        <dbReference type="WBParaSite" id="Csp11.Scaffold629.g9330.t1"/>
    </source>
</evidence>
<reference evidence="4" key="1">
    <citation type="submission" date="2016-11" db="UniProtKB">
        <authorList>
            <consortium name="WormBaseParasite"/>
        </authorList>
    </citation>
    <scope>IDENTIFICATION</scope>
</reference>
<sequence>MIGSIRLLILLFATLAMVSAMGWFGGSRNYEPEGCDGDWPEEFPQPPEGFDFKCRCPCKCRRKTTTVSIQSSSTSTSAAPTSTSTTTIPTSSSTPSSTSTNPPTTTPTTTTPPTTTRPTTTPSTTTRPTTTVVVTDPIIVTQPTPVPVEPEIESSPIPSQVILEGGHLVVADESEGKDIVEGTGTTFWIRSPTPPNAPDSVVKGGSGFTAGPPQFATVKIDAPHAPDTALAPDALPSGDLDFGFKTVGTPKPPRAVVDPDA</sequence>
<keyword evidence="2" id="KW-0732">Signal</keyword>
<dbReference type="AlphaFoldDB" id="A0A1I7UHC0"/>
<protein>
    <submittedName>
        <fullName evidence="4">Secreted protein</fullName>
    </submittedName>
</protein>
<dbReference type="Proteomes" id="UP000095282">
    <property type="component" value="Unplaced"/>
</dbReference>
<accession>A0A1I7UHC0</accession>